<evidence type="ECO:0000256" key="2">
    <source>
        <dbReference type="ARBA" id="ARBA00023251"/>
    </source>
</evidence>
<evidence type="ECO:0000313" key="7">
    <source>
        <dbReference type="Proteomes" id="UP001596267"/>
    </source>
</evidence>
<evidence type="ECO:0000313" key="6">
    <source>
        <dbReference type="EMBL" id="MFC6386957.1"/>
    </source>
</evidence>
<dbReference type="InterPro" id="IPR043519">
    <property type="entry name" value="NT_sf"/>
</dbReference>
<sequence>MQAWEILDTIKNKYIDLLGDQFVGLYVHGSLAFGCYHPLKSDLDFIVVVKTKLTITEKLALLTVLEKNYERAPLKGFEMSVVLAMHCRHFCYPTPYELHYSMMWRDTYLKEPSRLCATDGKTDPDLAGHFTVIKQCGIVLYGKPIAEVFGEVPEHYYFKSIFNDIKDAPEMIINQPTYTILNLCRVLGYLRSGKVMSKVQGAEWALKALDLRWHKVIQCSLDNYRSFVLDTNVPINVRIPFSAFMLNEINQCVESRKK</sequence>
<keyword evidence="1 4" id="KW-0808">Transferase</keyword>
<organism evidence="6 7">
    <name type="scientific">Sporolactobacillus kofuensis</name>
    <dbReference type="NCBI Taxonomy" id="269672"/>
    <lineage>
        <taxon>Bacteria</taxon>
        <taxon>Bacillati</taxon>
        <taxon>Bacillota</taxon>
        <taxon>Bacilli</taxon>
        <taxon>Bacillales</taxon>
        <taxon>Sporolactobacillaceae</taxon>
        <taxon>Sporolactobacillus</taxon>
    </lineage>
</organism>
<dbReference type="InterPro" id="IPR024172">
    <property type="entry name" value="AadA/Aad9"/>
</dbReference>
<dbReference type="Pfam" id="PF13427">
    <property type="entry name" value="AadA_C"/>
    <property type="match status" value="1"/>
</dbReference>
<dbReference type="RefSeq" id="WP_253054953.1">
    <property type="nucleotide sequence ID" value="NZ_JAMXWN010000009.1"/>
</dbReference>
<evidence type="ECO:0000256" key="1">
    <source>
        <dbReference type="ARBA" id="ARBA00022679"/>
    </source>
</evidence>
<evidence type="ECO:0000256" key="4">
    <source>
        <dbReference type="PIRNR" id="PIRNR000819"/>
    </source>
</evidence>
<keyword evidence="2 4" id="KW-0046">Antibiotic resistance</keyword>
<reference evidence="7" key="1">
    <citation type="journal article" date="2019" name="Int. J. Syst. Evol. Microbiol.">
        <title>The Global Catalogue of Microorganisms (GCM) 10K type strain sequencing project: providing services to taxonomists for standard genome sequencing and annotation.</title>
        <authorList>
            <consortium name="The Broad Institute Genomics Platform"/>
            <consortium name="The Broad Institute Genome Sequencing Center for Infectious Disease"/>
            <person name="Wu L."/>
            <person name="Ma J."/>
        </authorList>
    </citation>
    <scope>NUCLEOTIDE SEQUENCE [LARGE SCALE GENOMIC DNA]</scope>
    <source>
        <strain evidence="7">CCUG 42001</strain>
    </source>
</reference>
<dbReference type="Proteomes" id="UP001596267">
    <property type="component" value="Unassembled WGS sequence"/>
</dbReference>
<evidence type="ECO:0000259" key="5">
    <source>
        <dbReference type="Pfam" id="PF13427"/>
    </source>
</evidence>
<dbReference type="SUPFAM" id="SSF81301">
    <property type="entry name" value="Nucleotidyltransferase"/>
    <property type="match status" value="1"/>
</dbReference>
<protein>
    <recommendedName>
        <fullName evidence="4">Spectinomycin 9-adenylyltransferase</fullName>
    </recommendedName>
</protein>
<name>A0ABW1WHN7_9BACL</name>
<gene>
    <name evidence="6" type="ORF">ACFP7A_10115</name>
</gene>
<comment type="caution">
    <text evidence="6">The sequence shown here is derived from an EMBL/GenBank/DDBJ whole genome shotgun (WGS) entry which is preliminary data.</text>
</comment>
<dbReference type="PIRSF" id="PIRSF000819">
    <property type="entry name" value="Streptomycin_3-adenylyltransf"/>
    <property type="match status" value="1"/>
</dbReference>
<feature type="domain" description="Adenylyltransferase AadA C-terminal" evidence="5">
    <location>
        <begin position="147"/>
        <end position="226"/>
    </location>
</feature>
<evidence type="ECO:0000256" key="3">
    <source>
        <dbReference type="ARBA" id="ARBA00047831"/>
    </source>
</evidence>
<dbReference type="InterPro" id="IPR025184">
    <property type="entry name" value="AadA_C"/>
</dbReference>
<keyword evidence="4" id="KW-0067">ATP-binding</keyword>
<dbReference type="EMBL" id="JBHSTQ010000009">
    <property type="protein sequence ID" value="MFC6386957.1"/>
    <property type="molecule type" value="Genomic_DNA"/>
</dbReference>
<accession>A0ABW1WHN7</accession>
<keyword evidence="4" id="KW-0548">Nucleotidyltransferase</keyword>
<proteinExistence type="predicted"/>
<dbReference type="Gene3D" id="3.30.460.10">
    <property type="entry name" value="Beta Polymerase, domain 2"/>
    <property type="match status" value="1"/>
</dbReference>
<keyword evidence="4" id="KW-0547">Nucleotide-binding</keyword>
<keyword evidence="7" id="KW-1185">Reference proteome</keyword>
<comment type="catalytic activity">
    <reaction evidence="3 4">
        <text>spectinomycin + ATP = 9-O-adenylylspectinomycin + diphosphate</text>
        <dbReference type="Rhea" id="RHEA:63228"/>
        <dbReference type="ChEBI" id="CHEBI:30616"/>
        <dbReference type="ChEBI" id="CHEBI:33019"/>
        <dbReference type="ChEBI" id="CHEBI:146260"/>
        <dbReference type="ChEBI" id="CHEBI:146261"/>
    </reaction>
</comment>